<feature type="transmembrane region" description="Helical" evidence="4">
    <location>
        <begin position="43"/>
        <end position="61"/>
    </location>
</feature>
<reference evidence="6 7" key="1">
    <citation type="submission" date="2020-08" db="EMBL/GenBank/DDBJ databases">
        <title>Genomic Encyclopedia of Type Strains, Phase IV (KMG-IV): sequencing the most valuable type-strain genomes for metagenomic binning, comparative biology and taxonomic classification.</title>
        <authorList>
            <person name="Goeker M."/>
        </authorList>
    </citation>
    <scope>NUCLEOTIDE SEQUENCE [LARGE SCALE GENOMIC DNA]</scope>
    <source>
        <strain evidence="6 7">DSM 26385</strain>
    </source>
</reference>
<dbReference type="InterPro" id="IPR020846">
    <property type="entry name" value="MFS_dom"/>
</dbReference>
<evidence type="ECO:0000313" key="6">
    <source>
        <dbReference type="EMBL" id="MBB4103776.1"/>
    </source>
</evidence>
<dbReference type="EMBL" id="JACIDU010000008">
    <property type="protein sequence ID" value="MBB4103776.1"/>
    <property type="molecule type" value="Genomic_DNA"/>
</dbReference>
<dbReference type="PROSITE" id="PS50850">
    <property type="entry name" value="MFS"/>
    <property type="match status" value="1"/>
</dbReference>
<feature type="transmembrane region" description="Helical" evidence="4">
    <location>
        <begin position="214"/>
        <end position="238"/>
    </location>
</feature>
<feature type="transmembrane region" description="Helical" evidence="4">
    <location>
        <begin position="344"/>
        <end position="362"/>
    </location>
</feature>
<dbReference type="InterPro" id="IPR036259">
    <property type="entry name" value="MFS_trans_sf"/>
</dbReference>
<feature type="transmembrane region" description="Helical" evidence="4">
    <location>
        <begin position="303"/>
        <end position="332"/>
    </location>
</feature>
<comment type="caution">
    <text evidence="6">The sequence shown here is derived from an EMBL/GenBank/DDBJ whole genome shotgun (WGS) entry which is preliminary data.</text>
</comment>
<dbReference type="PANTHER" id="PTHR11360">
    <property type="entry name" value="MONOCARBOXYLATE TRANSPORTER"/>
    <property type="match status" value="1"/>
</dbReference>
<feature type="transmembrane region" description="Helical" evidence="4">
    <location>
        <begin position="97"/>
        <end position="120"/>
    </location>
</feature>
<evidence type="ECO:0000313" key="7">
    <source>
        <dbReference type="Proteomes" id="UP000584824"/>
    </source>
</evidence>
<evidence type="ECO:0000259" key="5">
    <source>
        <dbReference type="PROSITE" id="PS50850"/>
    </source>
</evidence>
<feature type="transmembrane region" description="Helical" evidence="4">
    <location>
        <begin position="73"/>
        <end position="91"/>
    </location>
</feature>
<dbReference type="InterPro" id="IPR050327">
    <property type="entry name" value="Proton-linked_MCT"/>
</dbReference>
<dbReference type="RefSeq" id="WP_183792614.1">
    <property type="nucleotide sequence ID" value="NZ_JACIDU010000008.1"/>
</dbReference>
<keyword evidence="2 4" id="KW-1133">Transmembrane helix</keyword>
<evidence type="ECO:0000256" key="3">
    <source>
        <dbReference type="ARBA" id="ARBA00023136"/>
    </source>
</evidence>
<dbReference type="Proteomes" id="UP000584824">
    <property type="component" value="Unassembled WGS sequence"/>
</dbReference>
<dbReference type="SUPFAM" id="SSF103473">
    <property type="entry name" value="MFS general substrate transporter"/>
    <property type="match status" value="1"/>
</dbReference>
<organism evidence="6 7">
    <name type="scientific">Allorhizobium borbori</name>
    <dbReference type="NCBI Taxonomy" id="485907"/>
    <lineage>
        <taxon>Bacteria</taxon>
        <taxon>Pseudomonadati</taxon>
        <taxon>Pseudomonadota</taxon>
        <taxon>Alphaproteobacteria</taxon>
        <taxon>Hyphomicrobiales</taxon>
        <taxon>Rhizobiaceae</taxon>
        <taxon>Rhizobium/Agrobacterium group</taxon>
        <taxon>Allorhizobium</taxon>
    </lineage>
</organism>
<feature type="transmembrane region" description="Helical" evidence="4">
    <location>
        <begin position="244"/>
        <end position="266"/>
    </location>
</feature>
<feature type="transmembrane region" description="Helical" evidence="4">
    <location>
        <begin position="368"/>
        <end position="390"/>
    </location>
</feature>
<keyword evidence="3 4" id="KW-0472">Membrane</keyword>
<proteinExistence type="predicted"/>
<keyword evidence="7" id="KW-1185">Reference proteome</keyword>
<evidence type="ECO:0000256" key="4">
    <source>
        <dbReference type="SAM" id="Phobius"/>
    </source>
</evidence>
<feature type="domain" description="Major facilitator superfamily (MFS) profile" evidence="5">
    <location>
        <begin position="1"/>
        <end position="394"/>
    </location>
</feature>
<feature type="transmembrane region" description="Helical" evidence="4">
    <location>
        <begin position="132"/>
        <end position="154"/>
    </location>
</feature>
<dbReference type="AlphaFoldDB" id="A0A7W6P2F0"/>
<name>A0A7W6P2F0_9HYPH</name>
<gene>
    <name evidence="6" type="ORF">GGQ66_002344</name>
</gene>
<sequence length="396" mass="41308">MKIAPLTLGLGVSMTCGYGALYYSFGVLAPEIARHFQWDNSFVFGVFSAGLLVSAFLSPLCGRLVDRFGARPVMSIGSAVSAVLLALHGWVEQPVLFALIMALVPLVSIAVLYETGFTALTQRYGSASRSHMTAVTLVAGFASTIFWPLCQWLLTVTDWRGTYLAIAAVYAIGALPVHLALPRVVSPVHAVKAGGGRGDTRNAVVSLERRRKALILMSAMLAAGGFMISAMSTVLMVLLTGAGFSAASATLIGSCVGPAQVVSRLLDFGLRGAMTPMMTAVVSSAATLLSVLTLGLAQSYPLMAIGILFGVLMGCGQGLNSIVRGVLPLYFFGAEGYGKLTGNLSFPRIVCGAVAPVFVVFVQEHFGLTAALVALAVVAFIGLATVLALARLARPQ</sequence>
<feature type="transmembrane region" description="Helical" evidence="4">
    <location>
        <begin position="278"/>
        <end position="297"/>
    </location>
</feature>
<dbReference type="GO" id="GO:0022857">
    <property type="term" value="F:transmembrane transporter activity"/>
    <property type="evidence" value="ECO:0007669"/>
    <property type="project" value="InterPro"/>
</dbReference>
<dbReference type="Pfam" id="PF07690">
    <property type="entry name" value="MFS_1"/>
    <property type="match status" value="1"/>
</dbReference>
<dbReference type="InterPro" id="IPR011701">
    <property type="entry name" value="MFS"/>
</dbReference>
<feature type="transmembrane region" description="Helical" evidence="4">
    <location>
        <begin position="160"/>
        <end position="181"/>
    </location>
</feature>
<accession>A0A7W6P2F0</accession>
<protein>
    <submittedName>
        <fullName evidence="6">Putative MFS family arabinose efflux permease</fullName>
    </submittedName>
</protein>
<evidence type="ECO:0000256" key="2">
    <source>
        <dbReference type="ARBA" id="ARBA00022989"/>
    </source>
</evidence>
<keyword evidence="1 4" id="KW-0812">Transmembrane</keyword>
<evidence type="ECO:0000256" key="1">
    <source>
        <dbReference type="ARBA" id="ARBA00022692"/>
    </source>
</evidence>
<dbReference type="Gene3D" id="1.20.1250.20">
    <property type="entry name" value="MFS general substrate transporter like domains"/>
    <property type="match status" value="1"/>
</dbReference>